<dbReference type="InterPro" id="IPR029510">
    <property type="entry name" value="Ald_DH_CS_GLU"/>
</dbReference>
<keyword evidence="2 5" id="KW-0560">Oxidoreductase</keyword>
<dbReference type="InterPro" id="IPR016162">
    <property type="entry name" value="Ald_DH_N"/>
</dbReference>
<keyword evidence="8" id="KW-1185">Reference proteome</keyword>
<evidence type="ECO:0000259" key="6">
    <source>
        <dbReference type="Pfam" id="PF00171"/>
    </source>
</evidence>
<dbReference type="Gene3D" id="3.40.605.10">
    <property type="entry name" value="Aldehyde Dehydrogenase, Chain A, domain 1"/>
    <property type="match status" value="1"/>
</dbReference>
<comment type="caution">
    <text evidence="7">The sequence shown here is derived from an EMBL/GenBank/DDBJ whole genome shotgun (WGS) entry which is preliminary data.</text>
</comment>
<dbReference type="PANTHER" id="PTHR42986:SF1">
    <property type="entry name" value="BENZALDEHYDE DEHYDROGENASE YFMT"/>
    <property type="match status" value="1"/>
</dbReference>
<reference evidence="8" key="1">
    <citation type="journal article" date="2019" name="Int. J. Syst. Evol. Microbiol.">
        <title>The Global Catalogue of Microorganisms (GCM) 10K type strain sequencing project: providing services to taxonomists for standard genome sequencing and annotation.</title>
        <authorList>
            <consortium name="The Broad Institute Genomics Platform"/>
            <consortium name="The Broad Institute Genome Sequencing Center for Infectious Disease"/>
            <person name="Wu L."/>
            <person name="Ma J."/>
        </authorList>
    </citation>
    <scope>NUCLEOTIDE SEQUENCE [LARGE SCALE GENOMIC DNA]</scope>
    <source>
        <strain evidence="8">CGMCC 4.1434</strain>
    </source>
</reference>
<dbReference type="RefSeq" id="WP_381429244.1">
    <property type="nucleotide sequence ID" value="NZ_JBHSNO010000001.1"/>
</dbReference>
<dbReference type="Gene3D" id="3.40.309.10">
    <property type="entry name" value="Aldehyde Dehydrogenase, Chain A, domain 2"/>
    <property type="match status" value="1"/>
</dbReference>
<feature type="domain" description="Aldehyde dehydrogenase" evidence="6">
    <location>
        <begin position="27"/>
        <end position="486"/>
    </location>
</feature>
<dbReference type="InterPro" id="IPR016161">
    <property type="entry name" value="Ald_DH/histidinol_DH"/>
</dbReference>
<proteinExistence type="inferred from homology"/>
<organism evidence="7 8">
    <name type="scientific">Sporosarcina soli</name>
    <dbReference type="NCBI Taxonomy" id="334736"/>
    <lineage>
        <taxon>Bacteria</taxon>
        <taxon>Bacillati</taxon>
        <taxon>Bacillota</taxon>
        <taxon>Bacilli</taxon>
        <taxon>Bacillales</taxon>
        <taxon>Caryophanaceae</taxon>
        <taxon>Sporosarcina</taxon>
    </lineage>
</organism>
<evidence type="ECO:0000256" key="2">
    <source>
        <dbReference type="ARBA" id="ARBA00023002"/>
    </source>
</evidence>
<evidence type="ECO:0000313" key="8">
    <source>
        <dbReference type="Proteomes" id="UP001596109"/>
    </source>
</evidence>
<dbReference type="Proteomes" id="UP001596109">
    <property type="component" value="Unassembled WGS sequence"/>
</dbReference>
<evidence type="ECO:0000256" key="1">
    <source>
        <dbReference type="ARBA" id="ARBA00009986"/>
    </source>
</evidence>
<dbReference type="Pfam" id="PF00171">
    <property type="entry name" value="Aldedh"/>
    <property type="match status" value="1"/>
</dbReference>
<evidence type="ECO:0000256" key="4">
    <source>
        <dbReference type="PROSITE-ProRule" id="PRU10007"/>
    </source>
</evidence>
<gene>
    <name evidence="7" type="ORF">ACFPRA_00205</name>
</gene>
<feature type="active site" evidence="4">
    <location>
        <position position="265"/>
    </location>
</feature>
<evidence type="ECO:0000256" key="5">
    <source>
        <dbReference type="RuleBase" id="RU003345"/>
    </source>
</evidence>
<name>A0ABW0TDG0_9BACL</name>
<sequence length="497" mass="54203">MQQSETIAKNGFIGELVDGNSYINGQWVEGKSDRIYKNINPYDNSVIAEIKLASKGQVEEAFQNAAEAQKKWAKASIEERKQVIEKAIHYLTEHKEEIVQLINRETGGTLLKANVEHHLAMEVLEEALNYVDQVGTVQEVPGGPEGKINKIYRLPLGVISTISPFNFPVNLSMRAIIPAIALGNAVVHKPDIQVGLVGGVLFAKAFEYAGLPAGVFNLILSDIDEIGDEMLTNPIPRLISFTGSTAVGRHIGSIAGQNLKRVALELGGNSPFVVLADANVDQAVNAAIFGKFIHQGQICMIINRIIVHKDKHDEFVEKFTVRAKELTCGNPQDPKTVIGPLINERQLEKAVGFVELAKKEGATMVLEGKKEGNVLTPYVFTDVKNTSEIAQTELFAPIALIIKAETDEEAVEMAGETAHGLSSYIFTSDLKKGEQYAVALDTGMTHINDQTVNDAPNIPFGGTKASGLGRFGNPWVVDEYTTLKWVSVQTKARAFPF</sequence>
<comment type="similarity">
    <text evidence="1 5">Belongs to the aldehyde dehydrogenase family.</text>
</comment>
<dbReference type="InterPro" id="IPR016163">
    <property type="entry name" value="Ald_DH_C"/>
</dbReference>
<evidence type="ECO:0000256" key="3">
    <source>
        <dbReference type="ARBA" id="ARBA00023027"/>
    </source>
</evidence>
<dbReference type="PROSITE" id="PS00687">
    <property type="entry name" value="ALDEHYDE_DEHYDR_GLU"/>
    <property type="match status" value="1"/>
</dbReference>
<evidence type="ECO:0000313" key="7">
    <source>
        <dbReference type="EMBL" id="MFC5587329.1"/>
    </source>
</evidence>
<keyword evidence="3" id="KW-0520">NAD</keyword>
<dbReference type="PANTHER" id="PTHR42986">
    <property type="entry name" value="BENZALDEHYDE DEHYDROGENASE YFMT"/>
    <property type="match status" value="1"/>
</dbReference>
<accession>A0ABW0TDG0</accession>
<dbReference type="SUPFAM" id="SSF53720">
    <property type="entry name" value="ALDH-like"/>
    <property type="match status" value="1"/>
</dbReference>
<dbReference type="InterPro" id="IPR015590">
    <property type="entry name" value="Aldehyde_DH_dom"/>
</dbReference>
<dbReference type="EMBL" id="JBHSNO010000001">
    <property type="protein sequence ID" value="MFC5587329.1"/>
    <property type="molecule type" value="Genomic_DNA"/>
</dbReference>
<protein>
    <submittedName>
        <fullName evidence="7">Aldehyde dehydrogenase family protein</fullName>
    </submittedName>
</protein>